<dbReference type="PANTHER" id="PTHR21301">
    <property type="entry name" value="REVERSE TRANSCRIPTASE"/>
    <property type="match status" value="1"/>
</dbReference>
<dbReference type="InterPro" id="IPR035901">
    <property type="entry name" value="GIY-YIG_endonuc_sf"/>
</dbReference>
<dbReference type="Proteomes" id="UP000694892">
    <property type="component" value="Chromosome 8L"/>
</dbReference>
<dbReference type="CDD" id="cd10442">
    <property type="entry name" value="GIY-YIG_PLEs"/>
    <property type="match status" value="1"/>
</dbReference>
<reference evidence="2" key="1">
    <citation type="journal article" date="2016" name="Nature">
        <title>Genome evolution in the allotetraploid frog Xenopus laevis.</title>
        <authorList>
            <person name="Session A.M."/>
            <person name="Uno Y."/>
            <person name="Kwon T."/>
            <person name="Chapman J.A."/>
            <person name="Toyoda A."/>
            <person name="Takahashi S."/>
            <person name="Fukui A."/>
            <person name="Hikosaka A."/>
            <person name="Suzuki A."/>
            <person name="Kondo M."/>
            <person name="van Heeringen S.J."/>
            <person name="Quigley I."/>
            <person name="Heinz S."/>
            <person name="Ogino H."/>
            <person name="Ochi H."/>
            <person name="Hellsten U."/>
            <person name="Lyons J.B."/>
            <person name="Simakov O."/>
            <person name="Putnam N."/>
            <person name="Stites J."/>
            <person name="Kuroki Y."/>
            <person name="Tanaka T."/>
            <person name="Michiue T."/>
            <person name="Watanabe M."/>
            <person name="Bogdanovic O."/>
            <person name="Lister R."/>
            <person name="Georgiou G."/>
            <person name="Paranjpe S.S."/>
            <person name="van Kruijsbergen I."/>
            <person name="Shu S."/>
            <person name="Carlson J."/>
            <person name="Kinoshita T."/>
            <person name="Ohta Y."/>
            <person name="Mawaribuchi S."/>
            <person name="Jenkins J."/>
            <person name="Grimwood J."/>
            <person name="Schmutz J."/>
            <person name="Mitros T."/>
            <person name="Mozaffari S.V."/>
            <person name="Suzuki Y."/>
            <person name="Haramoto Y."/>
            <person name="Yamamoto T.S."/>
            <person name="Takagi C."/>
            <person name="Heald R."/>
            <person name="Miller K."/>
            <person name="Haudenschild C."/>
            <person name="Kitzman J."/>
            <person name="Nakayama T."/>
            <person name="Izutsu Y."/>
            <person name="Robert J."/>
            <person name="Fortriede J."/>
            <person name="Burns K."/>
            <person name="Lotay V."/>
            <person name="Karimi K."/>
            <person name="Yasuoka Y."/>
            <person name="Dichmann D.S."/>
            <person name="Flajnik M.F."/>
            <person name="Houston D.W."/>
            <person name="Shendure J."/>
            <person name="DuPasquier L."/>
            <person name="Vize P.D."/>
            <person name="Zorn A.M."/>
            <person name="Ito M."/>
            <person name="Marcotte E.M."/>
            <person name="Wallingford J.B."/>
            <person name="Ito Y."/>
            <person name="Asashima M."/>
            <person name="Ueno N."/>
            <person name="Matsuda Y."/>
            <person name="Veenstra G.J."/>
            <person name="Fujiyama A."/>
            <person name="Harland R.M."/>
            <person name="Taira M."/>
            <person name="Rokhsar D.S."/>
        </authorList>
    </citation>
    <scope>NUCLEOTIDE SEQUENCE [LARGE SCALE GENOMIC DNA]</scope>
    <source>
        <strain evidence="2">J</strain>
    </source>
</reference>
<evidence type="ECO:0000313" key="1">
    <source>
        <dbReference type="EMBL" id="OCT68332.1"/>
    </source>
</evidence>
<organism evidence="1 2">
    <name type="scientific">Xenopus laevis</name>
    <name type="common">African clawed frog</name>
    <dbReference type="NCBI Taxonomy" id="8355"/>
    <lineage>
        <taxon>Eukaryota</taxon>
        <taxon>Metazoa</taxon>
        <taxon>Chordata</taxon>
        <taxon>Craniata</taxon>
        <taxon>Vertebrata</taxon>
        <taxon>Euteleostomi</taxon>
        <taxon>Amphibia</taxon>
        <taxon>Batrachia</taxon>
        <taxon>Anura</taxon>
        <taxon>Pipoidea</taxon>
        <taxon>Pipidae</taxon>
        <taxon>Xenopodinae</taxon>
        <taxon>Xenopus</taxon>
        <taxon>Xenopus</taxon>
    </lineage>
</organism>
<name>A0A974C836_XENLA</name>
<evidence type="ECO:0000313" key="2">
    <source>
        <dbReference type="Proteomes" id="UP000694892"/>
    </source>
</evidence>
<dbReference type="AlphaFoldDB" id="A0A974C836"/>
<evidence type="ECO:0008006" key="3">
    <source>
        <dbReference type="Google" id="ProtNLM"/>
    </source>
</evidence>
<protein>
    <recommendedName>
        <fullName evidence="3">GIY-YIG domain-containing protein</fullName>
    </recommendedName>
</protein>
<dbReference type="PANTHER" id="PTHR21301:SF12">
    <property type="match status" value="1"/>
</dbReference>
<proteinExistence type="predicted"/>
<gene>
    <name evidence="1" type="ORF">XELAEV_18039631mg</name>
</gene>
<dbReference type="Gene3D" id="3.40.1440.10">
    <property type="entry name" value="GIY-YIG endonuclease"/>
    <property type="match status" value="1"/>
</dbReference>
<sequence length="103" mass="12167">MPLWHGILYIGQTIRMVKERIKEHRNNIRNYKISTATDTPVSRHFQGHNVSQLRWLVLEKITQTKRGGDIRKSLGQREVYWIKRMNTMAPAGLNDHWSLSPFL</sequence>
<dbReference type="EMBL" id="CM004480">
    <property type="protein sequence ID" value="OCT68332.1"/>
    <property type="molecule type" value="Genomic_DNA"/>
</dbReference>
<accession>A0A974C836</accession>